<dbReference type="AlphaFoldDB" id="A0A1J5QU73"/>
<sequence>MRELTTTELGIVCGGMPNNSFYMHVNLPANPAGIQSQAVNNMATNGLFGTPIGPVTRGPYSGCPTGTFMAPVPPRQPTPFEFFQLMNGTPRQP</sequence>
<accession>A0A1J5QU73</accession>
<organism evidence="1">
    <name type="scientific">mine drainage metagenome</name>
    <dbReference type="NCBI Taxonomy" id="410659"/>
    <lineage>
        <taxon>unclassified sequences</taxon>
        <taxon>metagenomes</taxon>
        <taxon>ecological metagenomes</taxon>
    </lineage>
</organism>
<evidence type="ECO:0000313" key="1">
    <source>
        <dbReference type="EMBL" id="OIQ87016.1"/>
    </source>
</evidence>
<protein>
    <submittedName>
        <fullName evidence="1">Uncharacterized protein</fullName>
    </submittedName>
</protein>
<name>A0A1J5QU73_9ZZZZ</name>
<gene>
    <name evidence="1" type="ORF">GALL_311410</name>
</gene>
<proteinExistence type="predicted"/>
<reference evidence="1" key="1">
    <citation type="submission" date="2016-10" db="EMBL/GenBank/DDBJ databases">
        <title>Sequence of Gallionella enrichment culture.</title>
        <authorList>
            <person name="Poehlein A."/>
            <person name="Muehling M."/>
            <person name="Daniel R."/>
        </authorList>
    </citation>
    <scope>NUCLEOTIDE SEQUENCE</scope>
</reference>
<comment type="caution">
    <text evidence="1">The sequence shown here is derived from an EMBL/GenBank/DDBJ whole genome shotgun (WGS) entry which is preliminary data.</text>
</comment>
<dbReference type="EMBL" id="MLJW01000446">
    <property type="protein sequence ID" value="OIQ87016.1"/>
    <property type="molecule type" value="Genomic_DNA"/>
</dbReference>